<dbReference type="EC" id="2.7.7.6" evidence="2"/>
<protein>
    <recommendedName>
        <fullName evidence="3">DNA-directed RNA polymerase subunit omega</fullName>
        <ecNumber evidence="2">2.7.7.6</ecNumber>
    </recommendedName>
    <alternativeName>
        <fullName evidence="8">Transcriptase subunit omega</fullName>
    </alternativeName>
</protein>
<organism evidence="10 11">
    <name type="scientific">Candidatus Choladousia intestinavium</name>
    <dbReference type="NCBI Taxonomy" id="2840727"/>
    <lineage>
        <taxon>Bacteria</taxon>
        <taxon>Bacillati</taxon>
        <taxon>Bacillota</taxon>
        <taxon>Clostridia</taxon>
        <taxon>Lachnospirales</taxon>
        <taxon>Lachnospiraceae</taxon>
        <taxon>Lachnospiraceae incertae sedis</taxon>
        <taxon>Candidatus Choladousia</taxon>
    </lineage>
</organism>
<dbReference type="AlphaFoldDB" id="A0A9D1ABE2"/>
<dbReference type="InterPro" id="IPR006110">
    <property type="entry name" value="Pol_omega/Rpo6/RPB6"/>
</dbReference>
<evidence type="ECO:0000256" key="2">
    <source>
        <dbReference type="ARBA" id="ARBA00012418"/>
    </source>
</evidence>
<dbReference type="GO" id="GO:0006351">
    <property type="term" value="P:DNA-templated transcription"/>
    <property type="evidence" value="ECO:0007669"/>
    <property type="project" value="InterPro"/>
</dbReference>
<comment type="catalytic activity">
    <reaction evidence="9">
        <text>RNA(n) + a ribonucleoside 5'-triphosphate = RNA(n+1) + diphosphate</text>
        <dbReference type="Rhea" id="RHEA:21248"/>
        <dbReference type="Rhea" id="RHEA-COMP:14527"/>
        <dbReference type="Rhea" id="RHEA-COMP:17342"/>
        <dbReference type="ChEBI" id="CHEBI:33019"/>
        <dbReference type="ChEBI" id="CHEBI:61557"/>
        <dbReference type="ChEBI" id="CHEBI:140395"/>
        <dbReference type="EC" id="2.7.7.6"/>
    </reaction>
</comment>
<evidence type="ECO:0000256" key="9">
    <source>
        <dbReference type="ARBA" id="ARBA00048552"/>
    </source>
</evidence>
<keyword evidence="7" id="KW-0804">Transcription</keyword>
<evidence type="ECO:0000256" key="1">
    <source>
        <dbReference type="ARBA" id="ARBA00006711"/>
    </source>
</evidence>
<evidence type="ECO:0000256" key="8">
    <source>
        <dbReference type="ARBA" id="ARBA00029924"/>
    </source>
</evidence>
<evidence type="ECO:0000256" key="7">
    <source>
        <dbReference type="ARBA" id="ARBA00023163"/>
    </source>
</evidence>
<keyword evidence="5 10" id="KW-0808">Transferase</keyword>
<keyword evidence="6 10" id="KW-0548">Nucleotidyltransferase</keyword>
<evidence type="ECO:0000256" key="4">
    <source>
        <dbReference type="ARBA" id="ARBA00022478"/>
    </source>
</evidence>
<evidence type="ECO:0000256" key="6">
    <source>
        <dbReference type="ARBA" id="ARBA00022695"/>
    </source>
</evidence>
<dbReference type="InterPro" id="IPR003716">
    <property type="entry name" value="DNA-dir_RNA_pol_omega"/>
</dbReference>
<keyword evidence="4 10" id="KW-0240">DNA-directed RNA polymerase</keyword>
<dbReference type="InterPro" id="IPR036161">
    <property type="entry name" value="RPB6/omega-like_sf"/>
</dbReference>
<dbReference type="Gene3D" id="3.90.940.10">
    <property type="match status" value="1"/>
</dbReference>
<accession>A0A9D1ABE2</accession>
<evidence type="ECO:0000256" key="3">
    <source>
        <dbReference type="ARBA" id="ARBA00013725"/>
    </source>
</evidence>
<evidence type="ECO:0000313" key="10">
    <source>
        <dbReference type="EMBL" id="HIR12844.1"/>
    </source>
</evidence>
<dbReference type="EMBL" id="DVGK01000038">
    <property type="protein sequence ID" value="HIR12844.1"/>
    <property type="molecule type" value="Genomic_DNA"/>
</dbReference>
<comment type="caution">
    <text evidence="10">The sequence shown here is derived from an EMBL/GenBank/DDBJ whole genome shotgun (WGS) entry which is preliminary data.</text>
</comment>
<proteinExistence type="inferred from homology"/>
<dbReference type="GO" id="GO:0003677">
    <property type="term" value="F:DNA binding"/>
    <property type="evidence" value="ECO:0007669"/>
    <property type="project" value="InterPro"/>
</dbReference>
<reference evidence="10" key="1">
    <citation type="submission" date="2020-10" db="EMBL/GenBank/DDBJ databases">
        <authorList>
            <person name="Gilroy R."/>
        </authorList>
    </citation>
    <scope>NUCLEOTIDE SEQUENCE</scope>
    <source>
        <strain evidence="10">ChiSjej4B22-8148</strain>
    </source>
</reference>
<evidence type="ECO:0000313" key="11">
    <source>
        <dbReference type="Proteomes" id="UP000886757"/>
    </source>
</evidence>
<evidence type="ECO:0000256" key="5">
    <source>
        <dbReference type="ARBA" id="ARBA00022679"/>
    </source>
</evidence>
<reference evidence="10" key="2">
    <citation type="journal article" date="2021" name="PeerJ">
        <title>Extensive microbial diversity within the chicken gut microbiome revealed by metagenomics and culture.</title>
        <authorList>
            <person name="Gilroy R."/>
            <person name="Ravi A."/>
            <person name="Getino M."/>
            <person name="Pursley I."/>
            <person name="Horton D.L."/>
            <person name="Alikhan N.F."/>
            <person name="Baker D."/>
            <person name="Gharbi K."/>
            <person name="Hall N."/>
            <person name="Watson M."/>
            <person name="Adriaenssens E.M."/>
            <person name="Foster-Nyarko E."/>
            <person name="Jarju S."/>
            <person name="Secka A."/>
            <person name="Antonio M."/>
            <person name="Oren A."/>
            <person name="Chaudhuri R.R."/>
            <person name="La Ragione R."/>
            <person name="Hildebrand F."/>
            <person name="Pallen M.J."/>
        </authorList>
    </citation>
    <scope>NUCLEOTIDE SEQUENCE</scope>
    <source>
        <strain evidence="10">ChiSjej4B22-8148</strain>
    </source>
</reference>
<dbReference type="Proteomes" id="UP000886757">
    <property type="component" value="Unassembled WGS sequence"/>
</dbReference>
<comment type="similarity">
    <text evidence="1">Belongs to the RNA polymerase subunit omega family.</text>
</comment>
<dbReference type="NCBIfam" id="TIGR00690">
    <property type="entry name" value="rpoZ"/>
    <property type="match status" value="1"/>
</dbReference>
<sequence length="92" mass="10218">MLHPSYSDLMKVVNSEVEQGDTPVVNSRYSIVMATAKRARQIIARQSKGDLDVKIVSKPLSKAVAELNEGKIRILPPEPEQEENAEESKNTL</sequence>
<dbReference type="Pfam" id="PF01192">
    <property type="entry name" value="RNA_pol_Rpb6"/>
    <property type="match status" value="1"/>
</dbReference>
<name>A0A9D1ABE2_9FIRM</name>
<dbReference type="SMART" id="SM01409">
    <property type="entry name" value="RNA_pol_Rpb6"/>
    <property type="match status" value="1"/>
</dbReference>
<dbReference type="GO" id="GO:0000428">
    <property type="term" value="C:DNA-directed RNA polymerase complex"/>
    <property type="evidence" value="ECO:0007669"/>
    <property type="project" value="UniProtKB-KW"/>
</dbReference>
<gene>
    <name evidence="10" type="ORF">IAB31_02840</name>
</gene>
<dbReference type="SUPFAM" id="SSF63562">
    <property type="entry name" value="RPB6/omega subunit-like"/>
    <property type="match status" value="1"/>
</dbReference>
<dbReference type="GO" id="GO:0003899">
    <property type="term" value="F:DNA-directed RNA polymerase activity"/>
    <property type="evidence" value="ECO:0007669"/>
    <property type="project" value="UniProtKB-EC"/>
</dbReference>